<protein>
    <recommendedName>
        <fullName evidence="3">Class I SAM-dependent methyltransferase</fullName>
    </recommendedName>
</protein>
<name>A0A327NLR8_9BACT</name>
<evidence type="ECO:0008006" key="3">
    <source>
        <dbReference type="Google" id="ProtNLM"/>
    </source>
</evidence>
<reference evidence="1 2" key="1">
    <citation type="submission" date="2018-06" db="EMBL/GenBank/DDBJ databases">
        <title>Spirosoma sp. HMF3257 Genome sequencing and assembly.</title>
        <authorList>
            <person name="Kang H."/>
            <person name="Cha I."/>
            <person name="Kim H."/>
            <person name="Kang J."/>
            <person name="Joh K."/>
        </authorList>
    </citation>
    <scope>NUCLEOTIDE SEQUENCE [LARGE SCALE GENOMIC DNA]</scope>
    <source>
        <strain evidence="1 2">HMF3257</strain>
    </source>
</reference>
<comment type="caution">
    <text evidence="1">The sequence shown here is derived from an EMBL/GenBank/DDBJ whole genome shotgun (WGS) entry which is preliminary data.</text>
</comment>
<proteinExistence type="predicted"/>
<dbReference type="RefSeq" id="WP_111345284.1">
    <property type="nucleotide sequence ID" value="NZ_QLII01000001.1"/>
</dbReference>
<dbReference type="CDD" id="cd02440">
    <property type="entry name" value="AdoMet_MTases"/>
    <property type="match status" value="1"/>
</dbReference>
<dbReference type="Gene3D" id="3.40.50.150">
    <property type="entry name" value="Vaccinia Virus protein VP39"/>
    <property type="match status" value="1"/>
</dbReference>
<organism evidence="1 2">
    <name type="scientific">Spirosoma telluris</name>
    <dbReference type="NCBI Taxonomy" id="2183553"/>
    <lineage>
        <taxon>Bacteria</taxon>
        <taxon>Pseudomonadati</taxon>
        <taxon>Bacteroidota</taxon>
        <taxon>Cytophagia</taxon>
        <taxon>Cytophagales</taxon>
        <taxon>Cytophagaceae</taxon>
        <taxon>Spirosoma</taxon>
    </lineage>
</organism>
<gene>
    <name evidence="1" type="ORF">HMF3257_21365</name>
</gene>
<dbReference type="PANTHER" id="PTHR43861">
    <property type="entry name" value="TRANS-ACONITATE 2-METHYLTRANSFERASE-RELATED"/>
    <property type="match status" value="1"/>
</dbReference>
<dbReference type="OrthoDB" id="9805171at2"/>
<keyword evidence="2" id="KW-1185">Reference proteome</keyword>
<dbReference type="Pfam" id="PF13489">
    <property type="entry name" value="Methyltransf_23"/>
    <property type="match status" value="1"/>
</dbReference>
<dbReference type="AlphaFoldDB" id="A0A327NLR8"/>
<dbReference type="Proteomes" id="UP000249016">
    <property type="component" value="Unassembled WGS sequence"/>
</dbReference>
<dbReference type="EMBL" id="QLII01000001">
    <property type="protein sequence ID" value="RAI76097.1"/>
    <property type="molecule type" value="Genomic_DNA"/>
</dbReference>
<dbReference type="SUPFAM" id="SSF53335">
    <property type="entry name" value="S-adenosyl-L-methionine-dependent methyltransferases"/>
    <property type="match status" value="1"/>
</dbReference>
<accession>A0A327NLR8</accession>
<evidence type="ECO:0000313" key="2">
    <source>
        <dbReference type="Proteomes" id="UP000249016"/>
    </source>
</evidence>
<evidence type="ECO:0000313" key="1">
    <source>
        <dbReference type="EMBL" id="RAI76097.1"/>
    </source>
</evidence>
<dbReference type="InterPro" id="IPR029063">
    <property type="entry name" value="SAM-dependent_MTases_sf"/>
</dbReference>
<sequence>MQLYEHKQPIYFTQIREDLISQMPLNPNGRVLEIGSGGCDTLVAIKERKLAAEVFGVELFAIPNSNQQNTLIDRLFIGNIEDQLPDYPTDYFDVILCGDVLEHLIDPWKTVERITPYLKKGGVIIVSCPNIREVVNLSRIFLTGRFQYKASGIMDKTHLRFFGKKDLTELLTTDQLKPIRSIPNYFITPRRARFRFVHLGLLDSFLAAQNIVVSQKV</sequence>